<organism evidence="1">
    <name type="scientific">Anguilla anguilla</name>
    <name type="common">European freshwater eel</name>
    <name type="synonym">Muraena anguilla</name>
    <dbReference type="NCBI Taxonomy" id="7936"/>
    <lineage>
        <taxon>Eukaryota</taxon>
        <taxon>Metazoa</taxon>
        <taxon>Chordata</taxon>
        <taxon>Craniata</taxon>
        <taxon>Vertebrata</taxon>
        <taxon>Euteleostomi</taxon>
        <taxon>Actinopterygii</taxon>
        <taxon>Neopterygii</taxon>
        <taxon>Teleostei</taxon>
        <taxon>Anguilliformes</taxon>
        <taxon>Anguillidae</taxon>
        <taxon>Anguilla</taxon>
    </lineage>
</organism>
<reference evidence="1" key="2">
    <citation type="journal article" date="2015" name="Fish Shellfish Immunol.">
        <title>Early steps in the European eel (Anguilla anguilla)-Vibrio vulnificus interaction in the gills: Role of the RtxA13 toxin.</title>
        <authorList>
            <person name="Callol A."/>
            <person name="Pajuelo D."/>
            <person name="Ebbesson L."/>
            <person name="Teles M."/>
            <person name="MacKenzie S."/>
            <person name="Amaro C."/>
        </authorList>
    </citation>
    <scope>NUCLEOTIDE SEQUENCE</scope>
</reference>
<sequence>MWYKDEQQGDIHQRTRLIKLVNKT</sequence>
<dbReference type="EMBL" id="GBXM01036884">
    <property type="protein sequence ID" value="JAH71693.1"/>
    <property type="molecule type" value="Transcribed_RNA"/>
</dbReference>
<reference evidence="1" key="1">
    <citation type="submission" date="2014-11" db="EMBL/GenBank/DDBJ databases">
        <authorList>
            <person name="Amaro Gonzalez C."/>
        </authorList>
    </citation>
    <scope>NUCLEOTIDE SEQUENCE</scope>
</reference>
<evidence type="ECO:0000313" key="1">
    <source>
        <dbReference type="EMBL" id="JAH71693.1"/>
    </source>
</evidence>
<proteinExistence type="predicted"/>
<protein>
    <submittedName>
        <fullName evidence="1">Uncharacterized protein</fullName>
    </submittedName>
</protein>
<accession>A0A0E9V344</accession>
<name>A0A0E9V344_ANGAN</name>
<dbReference type="AlphaFoldDB" id="A0A0E9V344"/>